<sequence>MSKVVGTSVKRKEDSRLLTGNGRYSDDIVLPGMLHATVVRSTSAHAKIKKIHVEEALNHPNVVAVYTGKDLEGKVGPVPTSWYVPGCNLKEPPQYPLAIDRVRYVGDGVALVIADDRYAVKDAAELIEVEYEELPAVVGQKEAMKEDAPLLHDDIENNIALQWKAGEIPEGVMENAEVVVKESFYVQRVFPSPIEPRAAVAQYNPGSGELTLWCSSQNPHIHRMVLAEVLGISEAKFQVIAPDIGGGFGGKIGVYPDEALVAFASREIGKPVKWIEERSEHYTAANAGRDEIIEVELAGKKDGTLEAIHVKNTANLGAYLSTMGAGVSTIDFGMMITGTYDIPYAACETTGVYTNTTPTDAYRGAGKPESTYQIERIVDLFAREVGMDPVELRKKNFVKKEAFPYQNAQGLLYDSGDYEKPLNKALETLNYEELRKEQERKRKEGKLMGIGFSTYVEMCGFGPSEVVGAVGFQGGTWENSTVRVHPSGKVTVFCGTSPHGQGHDTTFSQVVADKLGIPIEDIEFVFSDTKSVSMGWGTYGSRSTAVGGAAVSFAADRVVEKAKKIAAHELEVAEEDVEFENGTFSVKGVPGKERAFKDIAHSANMAWNLPEGMEPSLEAQYFFKPENFVFPFGTHVAVVEVDKDTGEIDLQRYVCVDDVGTVINPLTAEGQVHGGVAQGVGQALWEGAVYNDNGQLVSGTLMDYTLPKARFFPTIESDFTETPSPVNPLGAKGVGEVGTTASIAAAMNAVVDALSVYGVTDVEMPLTPEKVWKVIQEKEGNQ</sequence>
<dbReference type="AlphaFoldDB" id="A0A1I2B9A7"/>
<name>A0A1I2B9A7_9BACI</name>
<keyword evidence="2" id="KW-0560">Oxidoreductase</keyword>
<dbReference type="InterPro" id="IPR037165">
    <property type="entry name" value="AldOxase/xan_DH_Mopterin-bd_sf"/>
</dbReference>
<keyword evidence="5" id="KW-1185">Reference proteome</keyword>
<dbReference type="PANTHER" id="PTHR11908">
    <property type="entry name" value="XANTHINE DEHYDROGENASE"/>
    <property type="match status" value="1"/>
</dbReference>
<dbReference type="OrthoDB" id="9759099at2"/>
<dbReference type="InterPro" id="IPR016208">
    <property type="entry name" value="Ald_Oxase/xanthine_DH-like"/>
</dbReference>
<dbReference type="SUPFAM" id="SSF54665">
    <property type="entry name" value="CO dehydrogenase molybdoprotein N-domain-like"/>
    <property type="match status" value="1"/>
</dbReference>
<dbReference type="Gene3D" id="3.30.365.10">
    <property type="entry name" value="Aldehyde oxidase/xanthine dehydrogenase, molybdopterin binding domain"/>
    <property type="match status" value="4"/>
</dbReference>
<dbReference type="InterPro" id="IPR046867">
    <property type="entry name" value="AldOxase/xan_DH_MoCoBD2"/>
</dbReference>
<dbReference type="InterPro" id="IPR000674">
    <property type="entry name" value="Ald_Oxase/Xan_DH_a/b"/>
</dbReference>
<keyword evidence="1" id="KW-0500">Molybdenum</keyword>
<dbReference type="Pfam" id="PF01315">
    <property type="entry name" value="Ald_Xan_dh_C"/>
    <property type="match status" value="1"/>
</dbReference>
<protein>
    <submittedName>
        <fullName evidence="4">Carbon-monoxide dehydrogenase large subunit</fullName>
    </submittedName>
</protein>
<dbReference type="InterPro" id="IPR008274">
    <property type="entry name" value="AldOxase/xan_DH_MoCoBD1"/>
</dbReference>
<gene>
    <name evidence="4" type="ORF">SAMN05192532_102168</name>
</gene>
<reference evidence="4 5" key="1">
    <citation type="submission" date="2016-10" db="EMBL/GenBank/DDBJ databases">
        <authorList>
            <person name="de Groot N.N."/>
        </authorList>
    </citation>
    <scope>NUCLEOTIDE SEQUENCE [LARGE SCALE GENOMIC DNA]</scope>
    <source>
        <strain evidence="4 5">DSM 23995</strain>
    </source>
</reference>
<dbReference type="GO" id="GO:0016491">
    <property type="term" value="F:oxidoreductase activity"/>
    <property type="evidence" value="ECO:0007669"/>
    <property type="project" value="UniProtKB-KW"/>
</dbReference>
<dbReference type="PANTHER" id="PTHR11908:SF132">
    <property type="entry name" value="ALDEHYDE OXIDASE 1-RELATED"/>
    <property type="match status" value="1"/>
</dbReference>
<dbReference type="RefSeq" id="WP_091658342.1">
    <property type="nucleotide sequence ID" value="NZ_FONT01000002.1"/>
</dbReference>
<dbReference type="STRING" id="930128.SAMN05192532_102168"/>
<dbReference type="GO" id="GO:0005506">
    <property type="term" value="F:iron ion binding"/>
    <property type="evidence" value="ECO:0007669"/>
    <property type="project" value="InterPro"/>
</dbReference>
<dbReference type="Pfam" id="PF20256">
    <property type="entry name" value="MoCoBD_2"/>
    <property type="match status" value="1"/>
</dbReference>
<dbReference type="EMBL" id="FONT01000002">
    <property type="protein sequence ID" value="SFE52792.1"/>
    <property type="molecule type" value="Genomic_DNA"/>
</dbReference>
<dbReference type="SUPFAM" id="SSF56003">
    <property type="entry name" value="Molybdenum cofactor-binding domain"/>
    <property type="match status" value="1"/>
</dbReference>
<organism evidence="4 5">
    <name type="scientific">Alteribacillus iranensis</name>
    <dbReference type="NCBI Taxonomy" id="930128"/>
    <lineage>
        <taxon>Bacteria</taxon>
        <taxon>Bacillati</taxon>
        <taxon>Bacillota</taxon>
        <taxon>Bacilli</taxon>
        <taxon>Bacillales</taxon>
        <taxon>Bacillaceae</taxon>
        <taxon>Alteribacillus</taxon>
    </lineage>
</organism>
<evidence type="ECO:0000256" key="1">
    <source>
        <dbReference type="ARBA" id="ARBA00022505"/>
    </source>
</evidence>
<dbReference type="SMART" id="SM01008">
    <property type="entry name" value="Ald_Xan_dh_C"/>
    <property type="match status" value="1"/>
</dbReference>
<dbReference type="InterPro" id="IPR036856">
    <property type="entry name" value="Ald_Oxase/Xan_DH_a/b_sf"/>
</dbReference>
<dbReference type="Proteomes" id="UP000199516">
    <property type="component" value="Unassembled WGS sequence"/>
</dbReference>
<dbReference type="Gene3D" id="3.90.1170.50">
    <property type="entry name" value="Aldehyde oxidase/xanthine dehydrogenase, a/b hammerhead"/>
    <property type="match status" value="1"/>
</dbReference>
<feature type="domain" description="Aldehyde oxidase/xanthine dehydrogenase a/b hammerhead" evidence="3">
    <location>
        <begin position="19"/>
        <end position="135"/>
    </location>
</feature>
<dbReference type="Pfam" id="PF02738">
    <property type="entry name" value="MoCoBD_1"/>
    <property type="match status" value="1"/>
</dbReference>
<accession>A0A1I2B9A7</accession>
<evidence type="ECO:0000256" key="2">
    <source>
        <dbReference type="ARBA" id="ARBA00023002"/>
    </source>
</evidence>
<evidence type="ECO:0000259" key="3">
    <source>
        <dbReference type="SMART" id="SM01008"/>
    </source>
</evidence>
<evidence type="ECO:0000313" key="5">
    <source>
        <dbReference type="Proteomes" id="UP000199516"/>
    </source>
</evidence>
<proteinExistence type="predicted"/>
<evidence type="ECO:0000313" key="4">
    <source>
        <dbReference type="EMBL" id="SFE52792.1"/>
    </source>
</evidence>